<sequence length="64" mass="7561">MYSGVIKWQKASITYERCCFQCDEAVKPLTNGRPIEPIPGPQSNGERHNLMSYSRYREHTWREN</sequence>
<proteinExistence type="predicted"/>
<reference evidence="1 2" key="1">
    <citation type="submission" date="2018-02" db="EMBL/GenBank/DDBJ databases">
        <title>Genome sequence of the basidiomycete white-rot fungus Phlebia centrifuga.</title>
        <authorList>
            <person name="Granchi Z."/>
            <person name="Peng M."/>
            <person name="de Vries R.P."/>
            <person name="Hilden K."/>
            <person name="Makela M.R."/>
            <person name="Grigoriev I."/>
            <person name="Riley R."/>
        </authorList>
    </citation>
    <scope>NUCLEOTIDE SEQUENCE [LARGE SCALE GENOMIC DNA]</scope>
    <source>
        <strain evidence="1 2">FBCC195</strain>
    </source>
</reference>
<evidence type="ECO:0000313" key="1">
    <source>
        <dbReference type="EMBL" id="PSS03708.1"/>
    </source>
</evidence>
<protein>
    <submittedName>
        <fullName evidence="1">Uncharacterized protein</fullName>
    </submittedName>
</protein>
<keyword evidence="2" id="KW-1185">Reference proteome</keyword>
<dbReference type="AlphaFoldDB" id="A0A2R6Q7I0"/>
<name>A0A2R6Q7I0_9APHY</name>
<gene>
    <name evidence="1" type="ORF">PHLCEN_2v3962</name>
</gene>
<accession>A0A2R6Q7I0</accession>
<evidence type="ECO:0000313" key="2">
    <source>
        <dbReference type="Proteomes" id="UP000186601"/>
    </source>
</evidence>
<comment type="caution">
    <text evidence="1">The sequence shown here is derived from an EMBL/GenBank/DDBJ whole genome shotgun (WGS) entry which is preliminary data.</text>
</comment>
<dbReference type="Proteomes" id="UP000186601">
    <property type="component" value="Unassembled WGS sequence"/>
</dbReference>
<organism evidence="1 2">
    <name type="scientific">Hermanssonia centrifuga</name>
    <dbReference type="NCBI Taxonomy" id="98765"/>
    <lineage>
        <taxon>Eukaryota</taxon>
        <taxon>Fungi</taxon>
        <taxon>Dikarya</taxon>
        <taxon>Basidiomycota</taxon>
        <taxon>Agaricomycotina</taxon>
        <taxon>Agaricomycetes</taxon>
        <taxon>Polyporales</taxon>
        <taxon>Meruliaceae</taxon>
        <taxon>Hermanssonia</taxon>
    </lineage>
</organism>
<dbReference type="EMBL" id="MLYV02000383">
    <property type="protein sequence ID" value="PSS03708.1"/>
    <property type="molecule type" value="Genomic_DNA"/>
</dbReference>